<dbReference type="GO" id="GO:0046872">
    <property type="term" value="F:metal ion binding"/>
    <property type="evidence" value="ECO:0007669"/>
    <property type="project" value="UniProtKB-KW"/>
</dbReference>
<protein>
    <submittedName>
        <fullName evidence="4">2-keto-4-pentenoate hydratase/2-oxohepta-3-ene-1,7-dioic acid hydratase (Catechol pathway)</fullName>
    </submittedName>
</protein>
<keyword evidence="2" id="KW-0479">Metal-binding</keyword>
<gene>
    <name evidence="4" type="ORF">SAMN05421825_2920</name>
</gene>
<dbReference type="STRING" id="454006.SAMN05421825_2920"/>
<dbReference type="SUPFAM" id="SSF56529">
    <property type="entry name" value="FAH"/>
    <property type="match status" value="1"/>
</dbReference>
<dbReference type="GO" id="GO:0019752">
    <property type="term" value="P:carboxylic acid metabolic process"/>
    <property type="evidence" value="ECO:0007669"/>
    <property type="project" value="UniProtKB-ARBA"/>
</dbReference>
<dbReference type="InterPro" id="IPR011234">
    <property type="entry name" value="Fumarylacetoacetase-like_C"/>
</dbReference>
<dbReference type="RefSeq" id="WP_089874132.1">
    <property type="nucleotide sequence ID" value="NZ_FNBH01000003.1"/>
</dbReference>
<reference evidence="5" key="1">
    <citation type="submission" date="2016-10" db="EMBL/GenBank/DDBJ databases">
        <authorList>
            <person name="Varghese N."/>
            <person name="Submissions S."/>
        </authorList>
    </citation>
    <scope>NUCLEOTIDE SEQUENCE [LARGE SCALE GENOMIC DNA]</scope>
    <source>
        <strain evidence="5">DSM 19684</strain>
    </source>
</reference>
<proteinExistence type="inferred from homology"/>
<organism evidence="4 5">
    <name type="scientific">Epilithonimonas hungarica</name>
    <dbReference type="NCBI Taxonomy" id="454006"/>
    <lineage>
        <taxon>Bacteria</taxon>
        <taxon>Pseudomonadati</taxon>
        <taxon>Bacteroidota</taxon>
        <taxon>Flavobacteriia</taxon>
        <taxon>Flavobacteriales</taxon>
        <taxon>Weeksellaceae</taxon>
        <taxon>Chryseobacterium group</taxon>
        <taxon>Epilithonimonas</taxon>
    </lineage>
</organism>
<evidence type="ECO:0000256" key="2">
    <source>
        <dbReference type="ARBA" id="ARBA00022723"/>
    </source>
</evidence>
<keyword evidence="5" id="KW-1185">Reference proteome</keyword>
<accession>A0A1G7SAH7</accession>
<dbReference type="InterPro" id="IPR036663">
    <property type="entry name" value="Fumarylacetoacetase_C_sf"/>
</dbReference>
<dbReference type="FunFam" id="3.90.850.10:FF:000002">
    <property type="entry name" value="2-hydroxyhepta-2,4-diene-1,7-dioate isomerase"/>
    <property type="match status" value="1"/>
</dbReference>
<dbReference type="Proteomes" id="UP000199203">
    <property type="component" value="Unassembled WGS sequence"/>
</dbReference>
<dbReference type="InterPro" id="IPR051121">
    <property type="entry name" value="FAH"/>
</dbReference>
<dbReference type="EMBL" id="FNBH01000003">
    <property type="protein sequence ID" value="SDG20008.1"/>
    <property type="molecule type" value="Genomic_DNA"/>
</dbReference>
<evidence type="ECO:0000313" key="4">
    <source>
        <dbReference type="EMBL" id="SDG20008.1"/>
    </source>
</evidence>
<comment type="similarity">
    <text evidence="1">Belongs to the FAH family.</text>
</comment>
<name>A0A1G7SAH7_9FLAO</name>
<dbReference type="AlphaFoldDB" id="A0A1G7SAH7"/>
<evidence type="ECO:0000313" key="5">
    <source>
        <dbReference type="Proteomes" id="UP000199203"/>
    </source>
</evidence>
<evidence type="ECO:0000256" key="1">
    <source>
        <dbReference type="ARBA" id="ARBA00010211"/>
    </source>
</evidence>
<dbReference type="GO" id="GO:0016853">
    <property type="term" value="F:isomerase activity"/>
    <property type="evidence" value="ECO:0007669"/>
    <property type="project" value="UniProtKB-ARBA"/>
</dbReference>
<dbReference type="PANTHER" id="PTHR42796:SF4">
    <property type="entry name" value="FUMARYLACETOACETATE HYDROLASE DOMAIN-CONTAINING PROTEIN 2A"/>
    <property type="match status" value="1"/>
</dbReference>
<dbReference type="Pfam" id="PF01557">
    <property type="entry name" value="FAA_hydrolase"/>
    <property type="match status" value="1"/>
</dbReference>
<dbReference type="Gene3D" id="3.90.850.10">
    <property type="entry name" value="Fumarylacetoacetase-like, C-terminal domain"/>
    <property type="match status" value="1"/>
</dbReference>
<sequence>MKVFSYKSEDKIGLGVLVEGKAYAVNTNQSLKELIEKNYFDKDSISKVLSPDSKPLDFDSLTLTPPVVNPGKIICVGMNYAEHVAEAGGDNKEEYPTLFVRLSSSLTAHKGQIIRPSVSEQLDFEGELVVVIGKKGKHIPKEKALDHVFGYSIFNDASIRDYQLKMPLLTMGKNFDRTGSFGPYIVTADEIPDGAANLKLETRLNGQVVQSANTKDLIFDVPYLISLISEGITLEPGDIIVTGTPSGVGWGRKPQLWMKPGDTCEVEIEKIGVLENNITDET</sequence>
<dbReference type="PANTHER" id="PTHR42796">
    <property type="entry name" value="FUMARYLACETOACETATE HYDROLASE DOMAIN-CONTAINING PROTEIN 2A-RELATED"/>
    <property type="match status" value="1"/>
</dbReference>
<dbReference type="OrthoDB" id="9805307at2"/>
<feature type="domain" description="Fumarylacetoacetase-like C-terminal" evidence="3">
    <location>
        <begin position="72"/>
        <end position="278"/>
    </location>
</feature>
<evidence type="ECO:0000259" key="3">
    <source>
        <dbReference type="Pfam" id="PF01557"/>
    </source>
</evidence>